<name>A0A6G7Y2V0_9ACTN</name>
<feature type="coiled-coil region" evidence="1">
    <location>
        <begin position="37"/>
        <end position="64"/>
    </location>
</feature>
<dbReference type="AlphaFoldDB" id="A0A6G7Y2V0"/>
<gene>
    <name evidence="2" type="ORF">G7070_01245</name>
</gene>
<sequence length="78" mass="8832">MPGIEVVLAALVVIAVIGQLERTERRMRALPRAPLGADEDSLAIAEYRRELRELREVAQRADQRARTGERFNAALRHL</sequence>
<keyword evidence="3" id="KW-1185">Reference proteome</keyword>
<protein>
    <submittedName>
        <fullName evidence="2">Uncharacterized protein</fullName>
    </submittedName>
</protein>
<proteinExistence type="predicted"/>
<evidence type="ECO:0000313" key="3">
    <source>
        <dbReference type="Proteomes" id="UP000501058"/>
    </source>
</evidence>
<accession>A0A6G7Y2V0</accession>
<dbReference type="Proteomes" id="UP000501058">
    <property type="component" value="Chromosome"/>
</dbReference>
<evidence type="ECO:0000313" key="2">
    <source>
        <dbReference type="EMBL" id="QIK71160.1"/>
    </source>
</evidence>
<organism evidence="2 3">
    <name type="scientific">Propioniciclava coleopterorum</name>
    <dbReference type="NCBI Taxonomy" id="2714937"/>
    <lineage>
        <taxon>Bacteria</taxon>
        <taxon>Bacillati</taxon>
        <taxon>Actinomycetota</taxon>
        <taxon>Actinomycetes</taxon>
        <taxon>Propionibacteriales</taxon>
        <taxon>Propionibacteriaceae</taxon>
        <taxon>Propioniciclava</taxon>
    </lineage>
</organism>
<dbReference type="EMBL" id="CP049865">
    <property type="protein sequence ID" value="QIK71160.1"/>
    <property type="molecule type" value="Genomic_DNA"/>
</dbReference>
<dbReference type="RefSeq" id="WP_166231287.1">
    <property type="nucleotide sequence ID" value="NZ_CP049865.1"/>
</dbReference>
<evidence type="ECO:0000256" key="1">
    <source>
        <dbReference type="SAM" id="Coils"/>
    </source>
</evidence>
<keyword evidence="1" id="KW-0175">Coiled coil</keyword>
<dbReference type="KEGG" id="prv:G7070_01245"/>
<reference evidence="2 3" key="1">
    <citation type="submission" date="2020-03" db="EMBL/GenBank/DDBJ databases">
        <title>Propioniciclava sp. nov., isolated from Hydrophilus acuminatus.</title>
        <authorList>
            <person name="Hyun D.-W."/>
            <person name="Bae J.-W."/>
        </authorList>
    </citation>
    <scope>NUCLEOTIDE SEQUENCE [LARGE SCALE GENOMIC DNA]</scope>
    <source>
        <strain evidence="2 3">HDW11</strain>
    </source>
</reference>